<feature type="signal peptide" evidence="1">
    <location>
        <begin position="1"/>
        <end position="27"/>
    </location>
</feature>
<reference evidence="3" key="1">
    <citation type="submission" date="2021-02" db="EMBL/GenBank/DDBJ databases">
        <authorList>
            <person name="Nowell W R."/>
        </authorList>
    </citation>
    <scope>NUCLEOTIDE SEQUENCE</scope>
</reference>
<name>A0A813X2K7_9BILA</name>
<dbReference type="AlphaFoldDB" id="A0A813X2K7"/>
<dbReference type="EMBL" id="CAJNOT010000138">
    <property type="protein sequence ID" value="CAF0858939.1"/>
    <property type="molecule type" value="Genomic_DNA"/>
</dbReference>
<dbReference type="PANTHER" id="PTHR11559">
    <property type="entry name" value="CARBOXYLESTERASE"/>
    <property type="match status" value="1"/>
</dbReference>
<dbReference type="Proteomes" id="UP000663864">
    <property type="component" value="Unassembled WGS sequence"/>
</dbReference>
<dbReference type="Gene3D" id="3.40.50.1820">
    <property type="entry name" value="alpha/beta hydrolase"/>
    <property type="match status" value="1"/>
</dbReference>
<feature type="domain" description="Carboxylesterase type B" evidence="2">
    <location>
        <begin position="32"/>
        <end position="524"/>
    </location>
</feature>
<evidence type="ECO:0000313" key="4">
    <source>
        <dbReference type="Proteomes" id="UP000663864"/>
    </source>
</evidence>
<keyword evidence="1" id="KW-0732">Signal</keyword>
<evidence type="ECO:0000259" key="2">
    <source>
        <dbReference type="Pfam" id="PF00135"/>
    </source>
</evidence>
<dbReference type="SUPFAM" id="SSF53474">
    <property type="entry name" value="alpha/beta-Hydrolases"/>
    <property type="match status" value="1"/>
</dbReference>
<evidence type="ECO:0000256" key="1">
    <source>
        <dbReference type="SAM" id="SignalP"/>
    </source>
</evidence>
<accession>A0A813X2K7</accession>
<organism evidence="3 4">
    <name type="scientific">Rotaria sordida</name>
    <dbReference type="NCBI Taxonomy" id="392033"/>
    <lineage>
        <taxon>Eukaryota</taxon>
        <taxon>Metazoa</taxon>
        <taxon>Spiralia</taxon>
        <taxon>Gnathifera</taxon>
        <taxon>Rotifera</taxon>
        <taxon>Eurotatoria</taxon>
        <taxon>Bdelloidea</taxon>
        <taxon>Philodinida</taxon>
        <taxon>Philodinidae</taxon>
        <taxon>Rotaria</taxon>
    </lineage>
</organism>
<comment type="caution">
    <text evidence="3">The sequence shown here is derived from an EMBL/GenBank/DDBJ whole genome shotgun (WGS) entry which is preliminary data.</text>
</comment>
<dbReference type="InterPro" id="IPR029058">
    <property type="entry name" value="AB_hydrolase_fold"/>
</dbReference>
<dbReference type="InterPro" id="IPR002018">
    <property type="entry name" value="CarbesteraseB"/>
</dbReference>
<protein>
    <recommendedName>
        <fullName evidence="2">Carboxylesterase type B domain-containing protein</fullName>
    </recommendedName>
</protein>
<dbReference type="Pfam" id="PF00135">
    <property type="entry name" value="COesterase"/>
    <property type="match status" value="1"/>
</dbReference>
<evidence type="ECO:0000313" key="3">
    <source>
        <dbReference type="EMBL" id="CAF0858939.1"/>
    </source>
</evidence>
<proteinExistence type="predicted"/>
<feature type="chain" id="PRO_5032518546" description="Carboxylesterase type B domain-containing protein" evidence="1">
    <location>
        <begin position="28"/>
        <end position="586"/>
    </location>
</feature>
<sequence>MAYRNLHVLRFWLLCFILLPTIITTTAADVGLQTRKGIIYGQQTQYSNEYLGIQYAKADRWKPPIDLGSEIFPHGSFQAKSFGPCCPQSDAGVFIPIQDEQCLYLNIYTPLNTTNQSLLPVLVWIHGGGLQVGCSSQSIPVLYNGTNIIANSPPQQPVVVVTINYRLGVLGDMYLTELTQENPTNWPTAGNYYYLDMLSALRWINMNIRDYGGNPNNVLLFGESSGANAVIDIGALKGSTNLYQHVISQSGGAGYHLYYSNISDAMKESNKIVQQMNCTNDRSQAVLACLRNSSISDLITAYGIRQTKVIIDGYFLPFYPPLAINKGTYNQDISMMIGRNEYESPMCFSNPDMNSTSAIALVTQGLGQKWAHVIVDNYQLNTCSTNRNATNRCCDMARLFFTDLVLDCSARRIFNNLYLKYEQQQQQKLFWYHFDCNSGICPPKSIEDGRGLCLHTAEIPYVFGTMSDMYSKNLHNCTWDNETKTFSNQVISHWINMATVGEPLKEWPNYNPSSPKYFQITPYHDFSPLLSNRDCSLIDQFEQERIMLMFRDSGNYSSRNYGDTNIIMFFIMLLSMFSADYMRYYF</sequence>
<gene>
    <name evidence="3" type="ORF">ZHD862_LOCUS5277</name>
</gene>
<dbReference type="InterPro" id="IPR050309">
    <property type="entry name" value="Type-B_Carboxylest/Lipase"/>
</dbReference>